<dbReference type="InterPro" id="IPR018114">
    <property type="entry name" value="TRYPSIN_HIS"/>
</dbReference>
<evidence type="ECO:0000313" key="2">
    <source>
        <dbReference type="EMBL" id="GES21196.1"/>
    </source>
</evidence>
<gene>
    <name evidence="2" type="ORF">Aple_040920</name>
</gene>
<dbReference type="PROSITE" id="PS00134">
    <property type="entry name" value="TRYPSIN_HIS"/>
    <property type="match status" value="1"/>
</dbReference>
<dbReference type="InterPro" id="IPR009003">
    <property type="entry name" value="Peptidase_S1_PA"/>
</dbReference>
<comment type="caution">
    <text evidence="2">The sequence shown here is derived from an EMBL/GenBank/DDBJ whole genome shotgun (WGS) entry which is preliminary data.</text>
</comment>
<proteinExistence type="predicted"/>
<protein>
    <recommendedName>
        <fullName evidence="4">Peptidase S1 domain-containing protein</fullName>
    </recommendedName>
</protein>
<dbReference type="InterPro" id="IPR043504">
    <property type="entry name" value="Peptidase_S1_PA_chymotrypsin"/>
</dbReference>
<dbReference type="GO" id="GO:0004252">
    <property type="term" value="F:serine-type endopeptidase activity"/>
    <property type="evidence" value="ECO:0007669"/>
    <property type="project" value="InterPro"/>
</dbReference>
<organism evidence="2 3">
    <name type="scientific">Acrocarpospora pleiomorpha</name>
    <dbReference type="NCBI Taxonomy" id="90975"/>
    <lineage>
        <taxon>Bacteria</taxon>
        <taxon>Bacillati</taxon>
        <taxon>Actinomycetota</taxon>
        <taxon>Actinomycetes</taxon>
        <taxon>Streptosporangiales</taxon>
        <taxon>Streptosporangiaceae</taxon>
        <taxon>Acrocarpospora</taxon>
    </lineage>
</organism>
<feature type="compositionally biased region" description="Basic and acidic residues" evidence="1">
    <location>
        <begin position="13"/>
        <end position="24"/>
    </location>
</feature>
<dbReference type="Proteomes" id="UP000377595">
    <property type="component" value="Unassembled WGS sequence"/>
</dbReference>
<dbReference type="RefSeq" id="WP_155346194.1">
    <property type="nucleotide sequence ID" value="NZ_BAAAHM010000003.1"/>
</dbReference>
<dbReference type="GO" id="GO:0006508">
    <property type="term" value="P:proteolysis"/>
    <property type="evidence" value="ECO:0007669"/>
    <property type="project" value="InterPro"/>
</dbReference>
<dbReference type="AlphaFoldDB" id="A0A5M3XKB5"/>
<dbReference type="EMBL" id="BLAF01000021">
    <property type="protein sequence ID" value="GES21196.1"/>
    <property type="molecule type" value="Genomic_DNA"/>
</dbReference>
<sequence length="409" mass="44514">MTPVSHADAVADDPPKDRPVEERPFSYLPPGTLEKMKSQEASKRAATKILDVLVELVGNVRNPRGSGFAGLWIDDHGVQVRWKGTLPGGIEDAVTRARADTPVNVAQSAYSRAELTAEADKLRTQMFQNPEGPIHRLEIKGDGSGIVAVTEKPRDKAELRAAYSSLSDIQVPLTIVQKARATTAGRLDDTNPFYAGALMWNGGYDNRQIYCTAGWPVQGRSNGNWYLVTASHCAYSGQHWWNGNGSAYIGQAGLESTFLDIILVGMAGPENYKYIWDGGVPGGENTSPEYVKPVAGWGHVIPGEWLCASGSYSGAVCRWVVNNDFPYSYCDHDKFGTWECYGDMFTMTQIDGLRGCRGGDSGGPVFALSNDLSQVIARGVMSGCNISGDGDWMIFQDFYSIYTSLHVTV</sequence>
<reference evidence="2 3" key="1">
    <citation type="submission" date="2019-10" db="EMBL/GenBank/DDBJ databases">
        <title>Whole genome shotgun sequence of Acrocarpospora pleiomorpha NBRC 16267.</title>
        <authorList>
            <person name="Ichikawa N."/>
            <person name="Kimura A."/>
            <person name="Kitahashi Y."/>
            <person name="Komaki H."/>
            <person name="Oguchi A."/>
        </authorList>
    </citation>
    <scope>NUCLEOTIDE SEQUENCE [LARGE SCALE GENOMIC DNA]</scope>
    <source>
        <strain evidence="2 3">NBRC 16267</strain>
    </source>
</reference>
<accession>A0A5M3XKB5</accession>
<evidence type="ECO:0008006" key="4">
    <source>
        <dbReference type="Google" id="ProtNLM"/>
    </source>
</evidence>
<evidence type="ECO:0000256" key="1">
    <source>
        <dbReference type="SAM" id="MobiDB-lite"/>
    </source>
</evidence>
<evidence type="ECO:0000313" key="3">
    <source>
        <dbReference type="Proteomes" id="UP000377595"/>
    </source>
</evidence>
<dbReference type="Gene3D" id="2.40.10.10">
    <property type="entry name" value="Trypsin-like serine proteases"/>
    <property type="match status" value="2"/>
</dbReference>
<keyword evidence="3" id="KW-1185">Reference proteome</keyword>
<dbReference type="OrthoDB" id="3688273at2"/>
<name>A0A5M3XKB5_9ACTN</name>
<dbReference type="SUPFAM" id="SSF50494">
    <property type="entry name" value="Trypsin-like serine proteases"/>
    <property type="match status" value="1"/>
</dbReference>
<feature type="region of interest" description="Disordered" evidence="1">
    <location>
        <begin position="1"/>
        <end position="32"/>
    </location>
</feature>